<evidence type="ECO:0000313" key="3">
    <source>
        <dbReference type="EMBL" id="QJF53288.1"/>
    </source>
</evidence>
<gene>
    <name evidence="3" type="ORF">G3256_17410</name>
</gene>
<name>A0A858SZ62_9RHOB</name>
<dbReference type="InterPro" id="IPR053146">
    <property type="entry name" value="QDO-like"/>
</dbReference>
<sequence>MIGQGASGGAISVTDSISPPHSGPPRHIHHDADETFVVLTGEIGFWLDGRTEVCGPGGSVFIPRGTPHTFSVLSDVPSRHLVILTPGGFEGFFAEMAEGQFAIPDDMPQIEESAARFKMSFCGPPLSTDDFDR</sequence>
<dbReference type="SUPFAM" id="SSF51182">
    <property type="entry name" value="RmlC-like cupins"/>
    <property type="match status" value="1"/>
</dbReference>
<dbReference type="Gene3D" id="2.60.120.10">
    <property type="entry name" value="Jelly Rolls"/>
    <property type="match status" value="1"/>
</dbReference>
<dbReference type="Pfam" id="PF07883">
    <property type="entry name" value="Cupin_2"/>
    <property type="match status" value="1"/>
</dbReference>
<reference evidence="3 4" key="1">
    <citation type="submission" date="2020-02" db="EMBL/GenBank/DDBJ databases">
        <title>Genome sequence of Roseobacter ponti.</title>
        <authorList>
            <person name="Hollensteiner J."/>
            <person name="Schneider D."/>
            <person name="Poehlein A."/>
            <person name="Daniel R."/>
        </authorList>
    </citation>
    <scope>NUCLEOTIDE SEQUENCE [LARGE SCALE GENOMIC DNA]</scope>
    <source>
        <strain evidence="3 4">DSM 106830</strain>
    </source>
</reference>
<dbReference type="InterPro" id="IPR011051">
    <property type="entry name" value="RmlC_Cupin_sf"/>
</dbReference>
<dbReference type="InterPro" id="IPR014710">
    <property type="entry name" value="RmlC-like_jellyroll"/>
</dbReference>
<dbReference type="EMBL" id="CP048788">
    <property type="protein sequence ID" value="QJF53288.1"/>
    <property type="molecule type" value="Genomic_DNA"/>
</dbReference>
<proteinExistence type="predicted"/>
<dbReference type="Proteomes" id="UP000503308">
    <property type="component" value="Chromosome"/>
</dbReference>
<accession>A0A858SZ62</accession>
<evidence type="ECO:0000259" key="2">
    <source>
        <dbReference type="Pfam" id="PF07883"/>
    </source>
</evidence>
<organism evidence="3 4">
    <name type="scientific">Roseobacter ponti</name>
    <dbReference type="NCBI Taxonomy" id="1891787"/>
    <lineage>
        <taxon>Bacteria</taxon>
        <taxon>Pseudomonadati</taxon>
        <taxon>Pseudomonadota</taxon>
        <taxon>Alphaproteobacteria</taxon>
        <taxon>Rhodobacterales</taxon>
        <taxon>Roseobacteraceae</taxon>
        <taxon>Roseobacter</taxon>
    </lineage>
</organism>
<dbReference type="PANTHER" id="PTHR36440">
    <property type="entry name" value="PUTATIVE (AFU_ORTHOLOGUE AFUA_8G07350)-RELATED"/>
    <property type="match status" value="1"/>
</dbReference>
<dbReference type="InterPro" id="IPR013096">
    <property type="entry name" value="Cupin_2"/>
</dbReference>
<evidence type="ECO:0000313" key="4">
    <source>
        <dbReference type="Proteomes" id="UP000503308"/>
    </source>
</evidence>
<evidence type="ECO:0000256" key="1">
    <source>
        <dbReference type="SAM" id="MobiDB-lite"/>
    </source>
</evidence>
<dbReference type="AlphaFoldDB" id="A0A858SZ62"/>
<keyword evidence="4" id="KW-1185">Reference proteome</keyword>
<dbReference type="KEGG" id="rpon:G3256_17410"/>
<feature type="domain" description="Cupin type-2" evidence="2">
    <location>
        <begin position="19"/>
        <end position="83"/>
    </location>
</feature>
<protein>
    <submittedName>
        <fullName evidence="3">Cupin domain-containing protein</fullName>
    </submittedName>
</protein>
<dbReference type="PANTHER" id="PTHR36440:SF1">
    <property type="entry name" value="PUTATIVE (AFU_ORTHOLOGUE AFUA_8G07350)-RELATED"/>
    <property type="match status" value="1"/>
</dbReference>
<feature type="region of interest" description="Disordered" evidence="1">
    <location>
        <begin position="1"/>
        <end position="30"/>
    </location>
</feature>